<evidence type="ECO:0000313" key="17">
    <source>
        <dbReference type="EMBL" id="KII70283.1"/>
    </source>
</evidence>
<keyword evidence="5 13" id="KW-0547">Nucleotide-binding</keyword>
<dbReference type="SMART" id="SM00129">
    <property type="entry name" value="KISc"/>
    <property type="match status" value="1"/>
</dbReference>
<dbReference type="InterPro" id="IPR001752">
    <property type="entry name" value="Kinesin_motor_dom"/>
</dbReference>
<dbReference type="Gene3D" id="3.40.850.10">
    <property type="entry name" value="Kinesin motor domain"/>
    <property type="match status" value="1"/>
</dbReference>
<keyword evidence="2" id="KW-0963">Cytoplasm</keyword>
<dbReference type="GO" id="GO:0090307">
    <property type="term" value="P:mitotic spindle assembly"/>
    <property type="evidence" value="ECO:0007669"/>
    <property type="project" value="TreeGrafter"/>
</dbReference>
<evidence type="ECO:0000256" key="6">
    <source>
        <dbReference type="ARBA" id="ARBA00022776"/>
    </source>
</evidence>
<dbReference type="OrthoDB" id="3176171at2759"/>
<evidence type="ECO:0000256" key="10">
    <source>
        <dbReference type="ARBA" id="ARBA00023212"/>
    </source>
</evidence>
<comment type="subcellular location">
    <subcellularLocation>
        <location evidence="1">Cytoplasm</location>
        <location evidence="1">Cytoskeleton</location>
    </subcellularLocation>
</comment>
<evidence type="ECO:0000259" key="16">
    <source>
        <dbReference type="PROSITE" id="PS50067"/>
    </source>
</evidence>
<keyword evidence="18" id="KW-1185">Reference proteome</keyword>
<keyword evidence="11" id="KW-0131">Cell cycle</keyword>
<dbReference type="PANTHER" id="PTHR47970:SF12">
    <property type="entry name" value="KINESIN FAMILY MEMBER 11"/>
    <property type="match status" value="1"/>
</dbReference>
<dbReference type="GO" id="GO:0005876">
    <property type="term" value="C:spindle microtubule"/>
    <property type="evidence" value="ECO:0007669"/>
    <property type="project" value="TreeGrafter"/>
</dbReference>
<dbReference type="GO" id="GO:0051301">
    <property type="term" value="P:cell division"/>
    <property type="evidence" value="ECO:0007669"/>
    <property type="project" value="UniProtKB-KW"/>
</dbReference>
<dbReference type="GO" id="GO:0005634">
    <property type="term" value="C:nucleus"/>
    <property type="evidence" value="ECO:0007669"/>
    <property type="project" value="TreeGrafter"/>
</dbReference>
<dbReference type="GO" id="GO:0008574">
    <property type="term" value="F:plus-end-directed microtubule motor activity"/>
    <property type="evidence" value="ECO:0007669"/>
    <property type="project" value="TreeGrafter"/>
</dbReference>
<keyword evidence="9 13" id="KW-0505">Motor protein</keyword>
<dbReference type="GO" id="GO:0072686">
    <property type="term" value="C:mitotic spindle"/>
    <property type="evidence" value="ECO:0007669"/>
    <property type="project" value="TreeGrafter"/>
</dbReference>
<accession>A0A0C2JLL8</accession>
<dbReference type="InterPro" id="IPR047149">
    <property type="entry name" value="KIF11-like"/>
</dbReference>
<dbReference type="CDD" id="cd01364">
    <property type="entry name" value="KISc_BimC_Eg5"/>
    <property type="match status" value="1"/>
</dbReference>
<gene>
    <name evidence="17" type="ORF">RF11_10713</name>
</gene>
<dbReference type="InterPro" id="IPR027417">
    <property type="entry name" value="P-loop_NTPase"/>
</dbReference>
<evidence type="ECO:0000256" key="14">
    <source>
        <dbReference type="SAM" id="Coils"/>
    </source>
</evidence>
<evidence type="ECO:0000256" key="1">
    <source>
        <dbReference type="ARBA" id="ARBA00004245"/>
    </source>
</evidence>
<feature type="coiled-coil region" evidence="14">
    <location>
        <begin position="383"/>
        <end position="447"/>
    </location>
</feature>
<evidence type="ECO:0000313" key="18">
    <source>
        <dbReference type="Proteomes" id="UP000031668"/>
    </source>
</evidence>
<dbReference type="FunFam" id="3.40.850.10:FF:000051">
    <property type="entry name" value="Kinesin-like protein bimC"/>
    <property type="match status" value="1"/>
</dbReference>
<dbReference type="PROSITE" id="PS00411">
    <property type="entry name" value="KINESIN_MOTOR_1"/>
    <property type="match status" value="1"/>
</dbReference>
<evidence type="ECO:0000256" key="3">
    <source>
        <dbReference type="ARBA" id="ARBA00022618"/>
    </source>
</evidence>
<evidence type="ECO:0000256" key="8">
    <source>
        <dbReference type="ARBA" id="ARBA00023054"/>
    </source>
</evidence>
<proteinExistence type="inferred from homology"/>
<dbReference type="EMBL" id="JWZT01002103">
    <property type="protein sequence ID" value="KII70283.1"/>
    <property type="molecule type" value="Genomic_DNA"/>
</dbReference>
<keyword evidence="6" id="KW-0498">Mitosis</keyword>
<comment type="similarity">
    <text evidence="12">Belongs to the TRAFAC class myosin-kinesin ATPase superfamily. Kinesin family. KIN-5/BimC subfamily.</text>
</comment>
<keyword evidence="3" id="KW-0132">Cell division</keyword>
<evidence type="ECO:0000256" key="9">
    <source>
        <dbReference type="ARBA" id="ARBA00023175"/>
    </source>
</evidence>
<dbReference type="PRINTS" id="PR00380">
    <property type="entry name" value="KINESINHEAVY"/>
</dbReference>
<dbReference type="InterPro" id="IPR019821">
    <property type="entry name" value="Kinesin_motor_CS"/>
</dbReference>
<evidence type="ECO:0000256" key="5">
    <source>
        <dbReference type="ARBA" id="ARBA00022741"/>
    </source>
</evidence>
<evidence type="ECO:0000256" key="11">
    <source>
        <dbReference type="ARBA" id="ARBA00023306"/>
    </source>
</evidence>
<dbReference type="GO" id="GO:0005524">
    <property type="term" value="F:ATP binding"/>
    <property type="evidence" value="ECO:0007669"/>
    <property type="project" value="UniProtKB-UniRule"/>
</dbReference>
<feature type="coiled-coil region" evidence="14">
    <location>
        <begin position="501"/>
        <end position="538"/>
    </location>
</feature>
<comment type="caution">
    <text evidence="17">The sequence shown here is derived from an EMBL/GenBank/DDBJ whole genome shotgun (WGS) entry which is preliminary data.</text>
</comment>
<dbReference type="InterPro" id="IPR036961">
    <property type="entry name" value="Kinesin_motor_dom_sf"/>
</dbReference>
<protein>
    <submittedName>
        <fullName evidence="17">Kinesin-like protein KIF11</fullName>
    </submittedName>
</protein>
<dbReference type="GO" id="GO:0007018">
    <property type="term" value="P:microtubule-based movement"/>
    <property type="evidence" value="ECO:0007669"/>
    <property type="project" value="InterPro"/>
</dbReference>
<dbReference type="Proteomes" id="UP000031668">
    <property type="component" value="Unassembled WGS sequence"/>
</dbReference>
<evidence type="ECO:0000256" key="15">
    <source>
        <dbReference type="SAM" id="MobiDB-lite"/>
    </source>
</evidence>
<dbReference type="SUPFAM" id="SSF52540">
    <property type="entry name" value="P-loop containing nucleoside triphosphate hydrolases"/>
    <property type="match status" value="1"/>
</dbReference>
<reference evidence="17 18" key="1">
    <citation type="journal article" date="2014" name="Genome Biol. Evol.">
        <title>The genome of the myxosporean Thelohanellus kitauei shows adaptations to nutrient acquisition within its fish host.</title>
        <authorList>
            <person name="Yang Y."/>
            <person name="Xiong J."/>
            <person name="Zhou Z."/>
            <person name="Huo F."/>
            <person name="Miao W."/>
            <person name="Ran C."/>
            <person name="Liu Y."/>
            <person name="Zhang J."/>
            <person name="Feng J."/>
            <person name="Wang M."/>
            <person name="Wang M."/>
            <person name="Wang L."/>
            <person name="Yao B."/>
        </authorList>
    </citation>
    <scope>NUCLEOTIDE SEQUENCE [LARGE SCALE GENOMIC DNA]</scope>
    <source>
        <strain evidence="17">Wuqing</strain>
    </source>
</reference>
<organism evidence="17 18">
    <name type="scientific">Thelohanellus kitauei</name>
    <name type="common">Myxosporean</name>
    <dbReference type="NCBI Taxonomy" id="669202"/>
    <lineage>
        <taxon>Eukaryota</taxon>
        <taxon>Metazoa</taxon>
        <taxon>Cnidaria</taxon>
        <taxon>Myxozoa</taxon>
        <taxon>Myxosporea</taxon>
        <taxon>Bivalvulida</taxon>
        <taxon>Platysporina</taxon>
        <taxon>Myxobolidae</taxon>
        <taxon>Thelohanellus</taxon>
    </lineage>
</organism>
<evidence type="ECO:0000256" key="13">
    <source>
        <dbReference type="PROSITE-ProRule" id="PRU00283"/>
    </source>
</evidence>
<sequence>MLPGGNFSAMDSKLKSQKKKGQNITVVVRCRPRNDLEKRMNSPNCVDINTEKRQVSLSGDQSVIGHWGHNRSFVFDRVFDYRSKQIEVYKSVVVPLLEEVIQGYSCTIFAYGQTGTGKTYTMEGARCSERIHYSWEQDPQSGIIPRSIHQLFEMLERKQDIQEFSVRVSFLEIYNEELFDLLGQPFESQKLRIFEDTSRKGSVFVQGLEEVIVHNKSEVYSILEKGGARRQTAATILNAHSSRSHTVFSITVNMKDSNIQGEDIIKTGRLYLVDLAGSENIGRSGAIERRAREAGTINQSLLTLGRVIFALVEKTKHVPYRESKLTRLLQDSLGGRTKTVIIATISPSAYNIEETVSTLEYAQRAKHIKNRPEVNQLNKKGLIKEYSETIEKLNKDLMAAREKNGIFLSEDTFGNMQNTLASQKETIIELEDQIAGVREQLERITHMFEENQASLETNRKELSRAKQWLAWVKGELSHAHESIKHQGCVIKHKDVVGQELVKQQNELYNDANELLQHVKEELNQIQLLNSKISMIRQKDRDNQMSIDKYTKYLEDNLEIFVGSIEKIKKCNDLNGFQFKEHLNNFVSQAKQKLDGYLEMYNEESKKILNQVGETQDRTNQNYESFSNGLQSAKTRLKESRAAFTCDIERLTNNLDKANTDTGSFCESFTTKIGGFSEHIYGNINKSTNDLGTFHSDITGRIEAIKQFISGYRVDNHLDDIKASFGHFQKSIEPWKHQLTKELLTVIDTFFDKLSFQLVTQMNIIDKSLNSISSEHELVRKTTSELCSHLQSHFDEMKSAISGDCEGSKTMITQFFGELEAFYSAYYQDIIQSQNKVRQIIELIKANRDSQSAQIDEDLSLLTNQMGKQLVEAQKCFSFVHKQALSLKSATAECIGSNLELSSETIGTLESLFFKFQSDVEELRSNSLEIFNDIVEMYRKTISDRSFESKPAGDTPKVSNVKIRNVPAPRSIDEIAQNVRLESDIINTPTPSRKRTALNKLNTIDEDLPIPSFCIDPETSKSVIEKENQNE</sequence>
<dbReference type="GO" id="GO:0008017">
    <property type="term" value="F:microtubule binding"/>
    <property type="evidence" value="ECO:0007669"/>
    <property type="project" value="InterPro"/>
</dbReference>
<evidence type="ECO:0000256" key="2">
    <source>
        <dbReference type="ARBA" id="ARBA00022490"/>
    </source>
</evidence>
<dbReference type="InterPro" id="IPR047241">
    <property type="entry name" value="KIF11-like_kin_motor_dom"/>
</dbReference>
<evidence type="ECO:0000256" key="12">
    <source>
        <dbReference type="ARBA" id="ARBA00034704"/>
    </source>
</evidence>
<feature type="domain" description="Kinesin motor" evidence="16">
    <location>
        <begin position="23"/>
        <end position="368"/>
    </location>
</feature>
<dbReference type="PANTHER" id="PTHR47970">
    <property type="entry name" value="KINESIN-LIKE PROTEIN KIF11"/>
    <property type="match status" value="1"/>
</dbReference>
<keyword evidence="8 14" id="KW-0175">Coiled coil</keyword>
<dbReference type="AlphaFoldDB" id="A0A0C2JLL8"/>
<keyword evidence="10" id="KW-0206">Cytoskeleton</keyword>
<feature type="region of interest" description="Disordered" evidence="15">
    <location>
        <begin position="1"/>
        <end position="20"/>
    </location>
</feature>
<keyword evidence="4" id="KW-0493">Microtubule</keyword>
<keyword evidence="7 13" id="KW-0067">ATP-binding</keyword>
<feature type="binding site" evidence="13">
    <location>
        <begin position="112"/>
        <end position="119"/>
    </location>
    <ligand>
        <name>ATP</name>
        <dbReference type="ChEBI" id="CHEBI:30616"/>
    </ligand>
</feature>
<evidence type="ECO:0000256" key="4">
    <source>
        <dbReference type="ARBA" id="ARBA00022701"/>
    </source>
</evidence>
<name>A0A0C2JLL8_THEKT</name>
<dbReference type="PROSITE" id="PS50067">
    <property type="entry name" value="KINESIN_MOTOR_2"/>
    <property type="match status" value="1"/>
</dbReference>
<dbReference type="Pfam" id="PF00225">
    <property type="entry name" value="Kinesin"/>
    <property type="match status" value="1"/>
</dbReference>
<dbReference type="GO" id="GO:0051231">
    <property type="term" value="P:spindle elongation"/>
    <property type="evidence" value="ECO:0007669"/>
    <property type="project" value="TreeGrafter"/>
</dbReference>
<evidence type="ECO:0000256" key="7">
    <source>
        <dbReference type="ARBA" id="ARBA00022840"/>
    </source>
</evidence>